<dbReference type="SUPFAM" id="SSF48452">
    <property type="entry name" value="TPR-like"/>
    <property type="match status" value="1"/>
</dbReference>
<proteinExistence type="predicted"/>
<comment type="caution">
    <text evidence="2">The sequence shown here is derived from an EMBL/GenBank/DDBJ whole genome shotgun (WGS) entry which is preliminary data.</text>
</comment>
<dbReference type="Pfam" id="PF14559">
    <property type="entry name" value="TPR_19"/>
    <property type="match status" value="1"/>
</dbReference>
<dbReference type="SMART" id="SM00028">
    <property type="entry name" value="TPR"/>
    <property type="match status" value="1"/>
</dbReference>
<reference evidence="2 3" key="1">
    <citation type="submission" date="2015-03" db="EMBL/GenBank/DDBJ databases">
        <authorList>
            <person name="Hassan Y.I."/>
            <person name="Lepp D."/>
            <person name="Li X.-Z."/>
            <person name="Zhou T."/>
        </authorList>
    </citation>
    <scope>NUCLEOTIDE SEQUENCE [LARGE SCALE GENOMIC DNA]</scope>
    <source>
        <strain evidence="2 3">BD-c194</strain>
    </source>
</reference>
<evidence type="ECO:0000313" key="3">
    <source>
        <dbReference type="Proteomes" id="UP000033632"/>
    </source>
</evidence>
<dbReference type="PATRIC" id="fig|443610.3.peg.2688"/>
<dbReference type="InterPro" id="IPR011990">
    <property type="entry name" value="TPR-like_helical_dom_sf"/>
</dbReference>
<evidence type="ECO:0000256" key="1">
    <source>
        <dbReference type="PROSITE-ProRule" id="PRU00339"/>
    </source>
</evidence>
<accession>A0A0F5FXN5</accession>
<dbReference type="Pfam" id="PF13432">
    <property type="entry name" value="TPR_16"/>
    <property type="match status" value="1"/>
</dbReference>
<dbReference type="Proteomes" id="UP000033632">
    <property type="component" value="Unassembled WGS sequence"/>
</dbReference>
<name>A0A0F5FXN5_9HYPH</name>
<dbReference type="InterPro" id="IPR019734">
    <property type="entry name" value="TPR_rpt"/>
</dbReference>
<keyword evidence="3" id="KW-1185">Reference proteome</keyword>
<evidence type="ECO:0000313" key="2">
    <source>
        <dbReference type="EMBL" id="KKB13636.1"/>
    </source>
</evidence>
<keyword evidence="1" id="KW-0802">TPR repeat</keyword>
<feature type="repeat" description="TPR" evidence="1">
    <location>
        <begin position="53"/>
        <end position="86"/>
    </location>
</feature>
<dbReference type="STRING" id="443610.VE25_01140"/>
<dbReference type="AlphaFoldDB" id="A0A0F5FXN5"/>
<sequence length="135" mass="14139">MNAVAVDPGGYMGSAARNGTPHLTTARAYIGGGNFAGAIAALEPIIIANPRDVEALSLMGFSQRKNGNHEAALGYYTQALALDPEHLGANEYLGELYVETGRLALAQERLDIIEAACGTECDAYKQLAAMIAAAR</sequence>
<dbReference type="EMBL" id="JZEX01000021">
    <property type="protein sequence ID" value="KKB13636.1"/>
    <property type="molecule type" value="Genomic_DNA"/>
</dbReference>
<dbReference type="PROSITE" id="PS50005">
    <property type="entry name" value="TPR"/>
    <property type="match status" value="1"/>
</dbReference>
<organism evidence="2 3">
    <name type="scientific">Devosia geojensis</name>
    <dbReference type="NCBI Taxonomy" id="443610"/>
    <lineage>
        <taxon>Bacteria</taxon>
        <taxon>Pseudomonadati</taxon>
        <taxon>Pseudomonadota</taxon>
        <taxon>Alphaproteobacteria</taxon>
        <taxon>Hyphomicrobiales</taxon>
        <taxon>Devosiaceae</taxon>
        <taxon>Devosia</taxon>
    </lineage>
</organism>
<protein>
    <submittedName>
        <fullName evidence="2">Uncharacterized protein</fullName>
    </submittedName>
</protein>
<gene>
    <name evidence="2" type="ORF">VE25_01140</name>
</gene>
<dbReference type="Gene3D" id="1.25.40.10">
    <property type="entry name" value="Tetratricopeptide repeat domain"/>
    <property type="match status" value="1"/>
</dbReference>